<protein>
    <submittedName>
        <fullName evidence="1">Uncharacterized protein</fullName>
    </submittedName>
</protein>
<keyword evidence="2" id="KW-1185">Reference proteome</keyword>
<sequence length="175" mass="17853">MHSEFSSVIAAATRWLLSAYPATGGALSRALTEAQARQAATVAAALRHPTAVDAALLGLLAPGGADRLDRIAGAWVAGEDGEDGWRTWVDEVVVSWAACLLSDPDLAASAVTALAATEHGASLAGDALRLTDPGTHDRAAAALLRHPDLVAPIAGLHRAELTALLAAEPLDSFPA</sequence>
<evidence type="ECO:0000313" key="1">
    <source>
        <dbReference type="EMBL" id="SNS91346.1"/>
    </source>
</evidence>
<dbReference type="Proteomes" id="UP000198280">
    <property type="component" value="Unassembled WGS sequence"/>
</dbReference>
<proteinExistence type="predicted"/>
<dbReference type="EMBL" id="FZOF01000010">
    <property type="protein sequence ID" value="SNS91346.1"/>
    <property type="molecule type" value="Genomic_DNA"/>
</dbReference>
<reference evidence="1 2" key="1">
    <citation type="submission" date="2017-06" db="EMBL/GenBank/DDBJ databases">
        <authorList>
            <person name="Kim H.J."/>
            <person name="Triplett B.A."/>
        </authorList>
    </citation>
    <scope>NUCLEOTIDE SEQUENCE [LARGE SCALE GENOMIC DNA]</scope>
    <source>
        <strain evidence="1 2">CGMCC 4.1858</strain>
    </source>
</reference>
<organism evidence="1 2">
    <name type="scientific">Actinacidiphila glaucinigra</name>
    <dbReference type="NCBI Taxonomy" id="235986"/>
    <lineage>
        <taxon>Bacteria</taxon>
        <taxon>Bacillati</taxon>
        <taxon>Actinomycetota</taxon>
        <taxon>Actinomycetes</taxon>
        <taxon>Kitasatosporales</taxon>
        <taxon>Streptomycetaceae</taxon>
        <taxon>Actinacidiphila</taxon>
    </lineage>
</organism>
<dbReference type="RefSeq" id="WP_179279902.1">
    <property type="nucleotide sequence ID" value="NZ_FZOF01000010.1"/>
</dbReference>
<evidence type="ECO:0000313" key="2">
    <source>
        <dbReference type="Proteomes" id="UP000198280"/>
    </source>
</evidence>
<name>A0A239IC47_9ACTN</name>
<accession>A0A239IC47</accession>
<dbReference type="AlphaFoldDB" id="A0A239IC47"/>
<gene>
    <name evidence="1" type="ORF">SAMN05216252_110101</name>
</gene>